<reference evidence="2 3" key="1">
    <citation type="submission" date="2010-07" db="EMBL/GenBank/DDBJ databases">
        <title>The draft genome of Paenibacillus curdlanolyticus YK9.</title>
        <authorList>
            <consortium name="US DOE Joint Genome Institute (JGI-PGF)"/>
            <person name="Lucas S."/>
            <person name="Copeland A."/>
            <person name="Lapidus A."/>
            <person name="Cheng J.-F."/>
            <person name="Bruce D."/>
            <person name="Goodwin L."/>
            <person name="Pitluck S."/>
            <person name="Land M.L."/>
            <person name="Hauser L."/>
            <person name="Chang Y.-J."/>
            <person name="Jeffries C."/>
            <person name="Anderson I.J."/>
            <person name="Johnson E."/>
            <person name="Loganathan U."/>
            <person name="Mulhopadhyay B."/>
            <person name="Kyrpides N."/>
            <person name="Woyke T.J."/>
        </authorList>
    </citation>
    <scope>NUCLEOTIDE SEQUENCE [LARGE SCALE GENOMIC DNA]</scope>
    <source>
        <strain evidence="2 3">YK9</strain>
    </source>
</reference>
<organism evidence="2 3">
    <name type="scientific">Paenibacillus curdlanolyticus YK9</name>
    <dbReference type="NCBI Taxonomy" id="717606"/>
    <lineage>
        <taxon>Bacteria</taxon>
        <taxon>Bacillati</taxon>
        <taxon>Bacillota</taxon>
        <taxon>Bacilli</taxon>
        <taxon>Bacillales</taxon>
        <taxon>Paenibacillaceae</taxon>
        <taxon>Paenibacillus</taxon>
    </lineage>
</organism>
<name>E0I725_9BACL</name>
<feature type="compositionally biased region" description="Basic and acidic residues" evidence="1">
    <location>
        <begin position="7"/>
        <end position="24"/>
    </location>
</feature>
<evidence type="ECO:0000313" key="3">
    <source>
        <dbReference type="Proteomes" id="UP000005387"/>
    </source>
</evidence>
<gene>
    <name evidence="2" type="ORF">PaecuDRAFT_1449</name>
</gene>
<proteinExistence type="predicted"/>
<keyword evidence="3" id="KW-1185">Reference proteome</keyword>
<dbReference type="EMBL" id="AEDD01000003">
    <property type="protein sequence ID" value="EFM11841.1"/>
    <property type="molecule type" value="Genomic_DNA"/>
</dbReference>
<feature type="region of interest" description="Disordered" evidence="1">
    <location>
        <begin position="1"/>
        <end position="24"/>
    </location>
</feature>
<accession>E0I725</accession>
<evidence type="ECO:0000313" key="2">
    <source>
        <dbReference type="EMBL" id="EFM11841.1"/>
    </source>
</evidence>
<dbReference type="Proteomes" id="UP000005387">
    <property type="component" value="Unassembled WGS sequence"/>
</dbReference>
<protein>
    <submittedName>
        <fullName evidence="2">Uncharacterized protein</fullName>
    </submittedName>
</protein>
<evidence type="ECO:0000256" key="1">
    <source>
        <dbReference type="SAM" id="MobiDB-lite"/>
    </source>
</evidence>
<dbReference type="AlphaFoldDB" id="E0I725"/>
<sequence length="68" mass="7457">MNANRFGTRDLLENKRQQRSSSERRHLLLIASKNGSYFVGSPSTDCAIATISSNGMSELVVSRNSLPS</sequence>